<evidence type="ECO:0000256" key="1">
    <source>
        <dbReference type="SAM" id="Phobius"/>
    </source>
</evidence>
<dbReference type="Pfam" id="PF24547">
    <property type="entry name" value="DUF7601"/>
    <property type="match status" value="1"/>
</dbReference>
<comment type="caution">
    <text evidence="3">The sequence shown here is derived from an EMBL/GenBank/DDBJ whole genome shotgun (WGS) entry which is preliminary data.</text>
</comment>
<keyword evidence="1" id="KW-1133">Transmembrane helix</keyword>
<keyword evidence="4" id="KW-1185">Reference proteome</keyword>
<feature type="transmembrane region" description="Helical" evidence="1">
    <location>
        <begin position="1062"/>
        <end position="1081"/>
    </location>
</feature>
<dbReference type="InterPro" id="IPR036465">
    <property type="entry name" value="vWFA_dom_sf"/>
</dbReference>
<dbReference type="InterPro" id="IPR013783">
    <property type="entry name" value="Ig-like_fold"/>
</dbReference>
<evidence type="ECO:0000313" key="4">
    <source>
        <dbReference type="Proteomes" id="UP001529275"/>
    </source>
</evidence>
<dbReference type="RefSeq" id="WP_289527540.1">
    <property type="nucleotide sequence ID" value="NZ_JAUDCK010000013.1"/>
</dbReference>
<dbReference type="Proteomes" id="UP001529275">
    <property type="component" value="Unassembled WGS sequence"/>
</dbReference>
<protein>
    <submittedName>
        <fullName evidence="3">SpaA isopeptide-forming pilin-related protein</fullName>
    </submittedName>
</protein>
<name>A0ABT7UHQ7_9FIRM</name>
<feature type="domain" description="VWFA" evidence="2">
    <location>
        <begin position="68"/>
        <end position="295"/>
    </location>
</feature>
<accession>A0ABT7UHQ7</accession>
<organism evidence="3 4">
    <name type="scientific">Massilimicrobiota timonensis</name>
    <dbReference type="NCBI Taxonomy" id="1776392"/>
    <lineage>
        <taxon>Bacteria</taxon>
        <taxon>Bacillati</taxon>
        <taxon>Bacillota</taxon>
        <taxon>Erysipelotrichia</taxon>
        <taxon>Erysipelotrichales</taxon>
        <taxon>Erysipelotrichaceae</taxon>
        <taxon>Massilimicrobiota</taxon>
    </lineage>
</organism>
<keyword evidence="1" id="KW-0812">Transmembrane</keyword>
<sequence length="1088" mass="118577">MNDKTSGELTTEFSGRVWADKTVTTDDQTFSGDVGSPITVQNDSDFLVTYSALATTQSITGEAQSPVDVVFVVDFSGSMISNGMDNGQSRLANLLDALNSSIKTLMEANEYNRVAVVCYSGKPDESVSASKVLLPLNHYSSSQTYFSINDRTATTLERTVSWNIDGVSGNHTVQQPHATNTQMGLYTGMDILTGSDTTVEINGQTVRRVPAVIHLSDGNPTVSSDSQNWWKPSNNSGNGNGVVRISSVGNGLKAMMTATYMKREIDRHYSADSNSDYAVRVYNIGMGLDGIFNEVKGSLNWNTDIDASKSQNLAYVSLDPGSHWNDNNNIAQNFRDKWNEYKKGINITIPVSEPAASAGPGDWTSWWASTYPSENYTVTHPSQNDITEVNDLNYVDQYFAADNASAVMDVFEQIVSDITMSAPQVPTNVNPDAIDQSGYITYTDEIGDYMEVKDVKNLIFSGTNFTNPNITTNGNTTTYTFSGQIDSPVYGQQNADDIAITVTSNTDNTGKMTQTLTVKIPASAIPLRVNTVELDSSGDVKSHTTNNAYPVRLCYTVGVQDGVKNVDGTVDLSKIDDAYKQANTGTDGLYFYSNKYTGDIKWEDQETAGNAYVEFTPAKNNPYFYVQESIPLYTDETCNTPVTQQPTSDDGKTYYYQVQYYRGKESVTETRSVTGIKGATELINGQYCVKAGEMNAPRVDTKYAEKTTNNTSTAQLYYYAHMNGENAQIHLGNNGRLAVKTASLAVEKDIEVPEGIDAGQFANQEFSFTVTLTYSDSNSTPVSGTFTTRHVVDDGNGSEASVENGITSLNFTEGIATFDLKPGEKLYIDGLFKGWSYMVSETDDPDDGFDQTTPADGNASGTLEDATTTASFVNTYYPGSIAVTKRDGAGDPLSGAEFQLYTDDGNGGKTEVGTPVSTEPRIRQTIREGTQGFDLGHMIFTDTAGKSYPVHTDGSGTKSYFYYRSLSTEEQEKYAQGTLTNYEEVAEFTNLLVNGTYYLKEATVPDGYSAPQTNDEGYLIVGESEQTEITVPTSDGENTVYHLLFTVTNHKKMILPTTGLSGIGRFLVAGVVLLTAAVILWKVKKQRA</sequence>
<dbReference type="SUPFAM" id="SSF53300">
    <property type="entry name" value="vWA-like"/>
    <property type="match status" value="1"/>
</dbReference>
<gene>
    <name evidence="3" type="ORF">QUV98_05045</name>
</gene>
<dbReference type="EMBL" id="JAUDCK010000013">
    <property type="protein sequence ID" value="MDM8195680.1"/>
    <property type="molecule type" value="Genomic_DNA"/>
</dbReference>
<dbReference type="Gene3D" id="2.60.40.10">
    <property type="entry name" value="Immunoglobulins"/>
    <property type="match status" value="1"/>
</dbReference>
<keyword evidence="1" id="KW-0472">Membrane</keyword>
<evidence type="ECO:0000259" key="2">
    <source>
        <dbReference type="PROSITE" id="PS50234"/>
    </source>
</evidence>
<dbReference type="PROSITE" id="PS50234">
    <property type="entry name" value="VWFA"/>
    <property type="match status" value="1"/>
</dbReference>
<reference evidence="4" key="1">
    <citation type="submission" date="2023-06" db="EMBL/GenBank/DDBJ databases">
        <title>Identification and characterization of horizontal gene transfer across gut microbiota members of farm animals based on homology search.</title>
        <authorList>
            <person name="Zeman M."/>
            <person name="Kubasova T."/>
            <person name="Jahodarova E."/>
            <person name="Nykrynova M."/>
            <person name="Rychlik I."/>
        </authorList>
    </citation>
    <scope>NUCLEOTIDE SEQUENCE [LARGE SCALE GENOMIC DNA]</scope>
    <source>
        <strain evidence="4">ET341</strain>
    </source>
</reference>
<dbReference type="Gene3D" id="2.60.40.1140">
    <property type="entry name" value="Collagen-binding surface protein Cna, B-type domain"/>
    <property type="match status" value="1"/>
</dbReference>
<proteinExistence type="predicted"/>
<dbReference type="Gene3D" id="3.40.50.410">
    <property type="entry name" value="von Willebrand factor, type A domain"/>
    <property type="match status" value="1"/>
</dbReference>
<dbReference type="InterPro" id="IPR055382">
    <property type="entry name" value="DUF7601"/>
</dbReference>
<dbReference type="InterPro" id="IPR002035">
    <property type="entry name" value="VWF_A"/>
</dbReference>
<evidence type="ECO:0000313" key="3">
    <source>
        <dbReference type="EMBL" id="MDM8195680.1"/>
    </source>
</evidence>